<dbReference type="GeneID" id="111121569"/>
<dbReference type="Proteomes" id="UP000694844">
    <property type="component" value="Chromosome 2"/>
</dbReference>
<feature type="transmembrane region" description="Helical" evidence="2">
    <location>
        <begin position="216"/>
        <end position="239"/>
    </location>
</feature>
<gene>
    <name evidence="4" type="primary">LOC111121569</name>
</gene>
<feature type="compositionally biased region" description="Basic and acidic residues" evidence="1">
    <location>
        <begin position="284"/>
        <end position="295"/>
    </location>
</feature>
<dbReference type="AlphaFoldDB" id="A0A8B8CRY7"/>
<dbReference type="KEGG" id="cvn:111121569"/>
<dbReference type="RefSeq" id="XP_022318602.1">
    <property type="nucleotide sequence ID" value="XM_022462894.1"/>
</dbReference>
<evidence type="ECO:0000256" key="1">
    <source>
        <dbReference type="SAM" id="MobiDB-lite"/>
    </source>
</evidence>
<name>A0A8B8CRY7_CRAVI</name>
<keyword evidence="3" id="KW-1185">Reference proteome</keyword>
<feature type="region of interest" description="Disordered" evidence="1">
    <location>
        <begin position="281"/>
        <end position="307"/>
    </location>
</feature>
<protein>
    <submittedName>
        <fullName evidence="4">Uncharacterized protein LOC111121569</fullName>
    </submittedName>
</protein>
<evidence type="ECO:0000313" key="3">
    <source>
        <dbReference type="Proteomes" id="UP000694844"/>
    </source>
</evidence>
<keyword evidence="2" id="KW-0472">Membrane</keyword>
<evidence type="ECO:0000256" key="2">
    <source>
        <dbReference type="SAM" id="Phobius"/>
    </source>
</evidence>
<feature type="transmembrane region" description="Helical" evidence="2">
    <location>
        <begin position="167"/>
        <end position="185"/>
    </location>
</feature>
<proteinExistence type="predicted"/>
<feature type="transmembrane region" description="Helical" evidence="2">
    <location>
        <begin position="12"/>
        <end position="33"/>
    </location>
</feature>
<dbReference type="OrthoDB" id="6203246at2759"/>
<keyword evidence="2" id="KW-1133">Transmembrane helix</keyword>
<organism evidence="3 4">
    <name type="scientific">Crassostrea virginica</name>
    <name type="common">Eastern oyster</name>
    <dbReference type="NCBI Taxonomy" id="6565"/>
    <lineage>
        <taxon>Eukaryota</taxon>
        <taxon>Metazoa</taxon>
        <taxon>Spiralia</taxon>
        <taxon>Lophotrochozoa</taxon>
        <taxon>Mollusca</taxon>
        <taxon>Bivalvia</taxon>
        <taxon>Autobranchia</taxon>
        <taxon>Pteriomorphia</taxon>
        <taxon>Ostreida</taxon>
        <taxon>Ostreoidea</taxon>
        <taxon>Ostreidae</taxon>
        <taxon>Crassostrea</taxon>
    </lineage>
</organism>
<sequence length="307" mass="34575">MLLVGKLKIFSAVAFVGVVLVVVSYISPGWVILSYQNTQEYFSWRHNLHSVDREITKLSNGYTKSGHLSIGVWYFSLCVVQPEFSGNGWFYNSFEEKCSLAANSYIRNIILPRAFIDWVFNTALEPYGNSRLEVKVLSTIGIVFAALGVTGTIVYTRRKAKSRNVGLLTFVSFSVSGGLYLSAMVKTLGSIPFHKLYFDDEYFRVTFYDVKFHCPWGLVLGIFGCIFILTSAIGHLYILSRNKPDDNIQVYHINKGTDQRDATQNTYTTIAPPGYYATVGMKEPPVDSKKDKEKTSTVQISDSYSQK</sequence>
<accession>A0A8B8CRY7</accession>
<evidence type="ECO:0000313" key="4">
    <source>
        <dbReference type="RefSeq" id="XP_022318602.1"/>
    </source>
</evidence>
<reference evidence="4" key="1">
    <citation type="submission" date="2025-08" db="UniProtKB">
        <authorList>
            <consortium name="RefSeq"/>
        </authorList>
    </citation>
    <scope>IDENTIFICATION</scope>
    <source>
        <tissue evidence="4">Whole sample</tissue>
    </source>
</reference>
<feature type="compositionally biased region" description="Polar residues" evidence="1">
    <location>
        <begin position="296"/>
        <end position="307"/>
    </location>
</feature>
<keyword evidence="2" id="KW-0812">Transmembrane</keyword>
<feature type="transmembrane region" description="Helical" evidence="2">
    <location>
        <begin position="136"/>
        <end position="155"/>
    </location>
</feature>
<dbReference type="Gene3D" id="1.20.140.150">
    <property type="match status" value="1"/>
</dbReference>